<evidence type="ECO:0000313" key="3">
    <source>
        <dbReference type="Proteomes" id="UP001151760"/>
    </source>
</evidence>
<dbReference type="PANTHER" id="PTHR33223">
    <property type="entry name" value="CCHC-TYPE DOMAIN-CONTAINING PROTEIN"/>
    <property type="match status" value="1"/>
</dbReference>
<proteinExistence type="predicted"/>
<dbReference type="PANTHER" id="PTHR33223:SF11">
    <property type="entry name" value="ELEMENT PROTEIN, PUTATIVE-RELATED"/>
    <property type="match status" value="1"/>
</dbReference>
<accession>A0ABQ5HD05</accession>
<keyword evidence="3" id="KW-1185">Reference proteome</keyword>
<comment type="caution">
    <text evidence="2">The sequence shown here is derived from an EMBL/GenBank/DDBJ whole genome shotgun (WGS) entry which is preliminary data.</text>
</comment>
<protein>
    <recommendedName>
        <fullName evidence="1">Retrotransposon gag domain-containing protein</fullName>
    </recommendedName>
</protein>
<name>A0ABQ5HD05_9ASTR</name>
<dbReference type="InterPro" id="IPR005162">
    <property type="entry name" value="Retrotrans_gag_dom"/>
</dbReference>
<reference evidence="2" key="2">
    <citation type="submission" date="2022-01" db="EMBL/GenBank/DDBJ databases">
        <authorList>
            <person name="Yamashiro T."/>
            <person name="Shiraishi A."/>
            <person name="Satake H."/>
            <person name="Nakayama K."/>
        </authorList>
    </citation>
    <scope>NUCLEOTIDE SEQUENCE</scope>
</reference>
<gene>
    <name evidence="2" type="ORF">Tco_1067036</name>
</gene>
<dbReference type="EMBL" id="BQNB010019438">
    <property type="protein sequence ID" value="GJT85319.1"/>
    <property type="molecule type" value="Genomic_DNA"/>
</dbReference>
<reference evidence="2" key="1">
    <citation type="journal article" date="2022" name="Int. J. Mol. Sci.">
        <title>Draft Genome of Tanacetum Coccineum: Genomic Comparison of Closely Related Tanacetum-Family Plants.</title>
        <authorList>
            <person name="Yamashiro T."/>
            <person name="Shiraishi A."/>
            <person name="Nakayama K."/>
            <person name="Satake H."/>
        </authorList>
    </citation>
    <scope>NUCLEOTIDE SEQUENCE</scope>
</reference>
<sequence length="197" mass="22465">MSLTGATICWLRNEPSGLIITWEALKKKFLSKYCPPTQTAKKIEEINNFPQEPDETLYQAWERFKELLMRCPQHYLTDMQEVILFYKGLEVSTRQILDSKGAIPTMTVADANVAIQEMTEHSQKWHDVTATRTRSTETSDGLAAIQAQLNNLGREIKKVNEKVYAAQVGCELCKGPHYTKDCPLKEEGKALEEAYYT</sequence>
<evidence type="ECO:0000259" key="1">
    <source>
        <dbReference type="Pfam" id="PF03732"/>
    </source>
</evidence>
<dbReference type="Pfam" id="PF03732">
    <property type="entry name" value="Retrotrans_gag"/>
    <property type="match status" value="1"/>
</dbReference>
<feature type="domain" description="Retrotransposon gag" evidence="1">
    <location>
        <begin position="2"/>
        <end position="90"/>
    </location>
</feature>
<organism evidence="2 3">
    <name type="scientific">Tanacetum coccineum</name>
    <dbReference type="NCBI Taxonomy" id="301880"/>
    <lineage>
        <taxon>Eukaryota</taxon>
        <taxon>Viridiplantae</taxon>
        <taxon>Streptophyta</taxon>
        <taxon>Embryophyta</taxon>
        <taxon>Tracheophyta</taxon>
        <taxon>Spermatophyta</taxon>
        <taxon>Magnoliopsida</taxon>
        <taxon>eudicotyledons</taxon>
        <taxon>Gunneridae</taxon>
        <taxon>Pentapetalae</taxon>
        <taxon>asterids</taxon>
        <taxon>campanulids</taxon>
        <taxon>Asterales</taxon>
        <taxon>Asteraceae</taxon>
        <taxon>Asteroideae</taxon>
        <taxon>Anthemideae</taxon>
        <taxon>Anthemidinae</taxon>
        <taxon>Tanacetum</taxon>
    </lineage>
</organism>
<dbReference type="Proteomes" id="UP001151760">
    <property type="component" value="Unassembled WGS sequence"/>
</dbReference>
<evidence type="ECO:0000313" key="2">
    <source>
        <dbReference type="EMBL" id="GJT85319.1"/>
    </source>
</evidence>